<dbReference type="SUPFAM" id="SSF51445">
    <property type="entry name" value="(Trans)glycosidases"/>
    <property type="match status" value="1"/>
</dbReference>
<dbReference type="eggNOG" id="ENOG502Z89I">
    <property type="taxonomic scope" value="Bacteria"/>
</dbReference>
<organism evidence="3 4">
    <name type="scientific">Wenjunlia vitaminophila</name>
    <name type="common">Streptomyces vitaminophilus</name>
    <dbReference type="NCBI Taxonomy" id="76728"/>
    <lineage>
        <taxon>Bacteria</taxon>
        <taxon>Bacillati</taxon>
        <taxon>Actinomycetota</taxon>
        <taxon>Actinomycetes</taxon>
        <taxon>Kitasatosporales</taxon>
        <taxon>Streptomycetaceae</taxon>
        <taxon>Wenjunlia</taxon>
    </lineage>
</organism>
<reference evidence="3 4" key="1">
    <citation type="submission" date="2015-10" db="EMBL/GenBank/DDBJ databases">
        <title>Draft genome sequence of pyrrolomycin-producing Streptomyces vitaminophilus.</title>
        <authorList>
            <person name="Graham D.E."/>
            <person name="Mahan K.M."/>
            <person name="Klingeman D.M."/>
            <person name="Hettich R.L."/>
            <person name="Parry R.J."/>
        </authorList>
    </citation>
    <scope>NUCLEOTIDE SEQUENCE [LARGE SCALE GENOMIC DNA]</scope>
    <source>
        <strain evidence="3 4">ATCC 31673</strain>
    </source>
</reference>
<dbReference type="InterPro" id="IPR017853">
    <property type="entry name" value="GH"/>
</dbReference>
<dbReference type="OrthoDB" id="9777306at2"/>
<gene>
    <name evidence="3" type="ORF">AQ490_07315</name>
</gene>
<feature type="domain" description="DUF5722" evidence="2">
    <location>
        <begin position="136"/>
        <end position="537"/>
    </location>
</feature>
<dbReference type="AlphaFoldDB" id="A0A0T6LN51"/>
<keyword evidence="1" id="KW-0732">Signal</keyword>
<name>A0A0T6LN51_WENVI</name>
<dbReference type="InterPro" id="IPR006311">
    <property type="entry name" value="TAT_signal"/>
</dbReference>
<sequence length="1042" mass="112995">MVQARRRLRPAAGLLALALALPVAWTAAPARADTAPGITSVAADQDTVTITGRSSADEVALYALESWQDAADRATGEPVATVSPGDDGGFTARIARREGQDDHFDDKFLAVADDTVLGTPHYVDDVRFPGITDTPYPHVAGKKGLQVEMTDDAEETGTGHAAVNVALDQVMRAGPNAAQNAVPFTSRGRTYYFDKAAVGSLDSQIKPLSDNGILVNLILILYQNNRPTSAWPELVHPDAEIGKGTVYAFDTKTAEGTGYLTAAMEFLADRYTRADGAHGRASGWIVGNEIDAQRYWYNMGAQSLDDFLEYYARALRITWQSVRKADTNGRVYTSLTHYWTAAVGDDHLREYRGRDVIDGLNRLTKAQGDFPWNLAHHPYPENLFNPAFWNDRTATDSFDSQRITFKNIQVLPRYMARSEQLYQGQPRRIILSEQGLNAQDYSEEALDLQAAAYAYAYYKIAFLDGIDSFILHRHVDHQHEGGLHLGLWTWDDEHGAAAMPGEHKPIYDVYRDIDTVRSLEATEFAKEIIGISDWADVIPGFDPAELAVRSAPDPVGVRHQATPVVERVVSDFTDGTDGWRASDNSSGVSQVDGALRVGFNGSVPGWSRYAKTWKGADLVLDQPLDASTHPQLSVSVRVPADADDRFRPGNTFHAKVRVYGKDGRVAAGTAPLSAQGDFERLTVDLSAWESRSAVSRIKVWVRGSVGDDWNGYFDLDQVSLAAAAVPSPTDHNVDVTARTEGRGEIGSPVTLTVTNHDVAPLAGRLELRACAGVAVDTQDVTLGRLATGQSQTITTRVTAFTPQNPEYPVVCAAYPGGERRVTFRLPPASQQVPPAPDAFANREFNDAFDTDSTGSYRANRVLPEDRALPTLTVQGGTLNASHPTQSWFGTYAGDTSPRSPAFATSVTVRRFQGTSSDMDTVYTGLVRDGTTDVLAYYVNTRKAVGFEVRGPQVPGGIAVFGAKQDVTVPDGGRFALSVVGERAAIYVDSGDGWKLVTATTLDHLPDLSDATVRAQYRYGFGVRGDAGPAAIAVDAVEGRSIA</sequence>
<dbReference type="Gene3D" id="3.20.20.80">
    <property type="entry name" value="Glycosidases"/>
    <property type="match status" value="1"/>
</dbReference>
<dbReference type="EMBL" id="LLZU01000037">
    <property type="protein sequence ID" value="KRV47276.1"/>
    <property type="molecule type" value="Genomic_DNA"/>
</dbReference>
<feature type="signal peptide" evidence="1">
    <location>
        <begin position="1"/>
        <end position="32"/>
    </location>
</feature>
<accession>A0A0T6LN51</accession>
<comment type="caution">
    <text evidence="3">The sequence shown here is derived from an EMBL/GenBank/DDBJ whole genome shotgun (WGS) entry which is preliminary data.</text>
</comment>
<evidence type="ECO:0000313" key="4">
    <source>
        <dbReference type="Proteomes" id="UP000050867"/>
    </source>
</evidence>
<dbReference type="STRING" id="76728.AQ490_07315"/>
<dbReference type="PROSITE" id="PS51318">
    <property type="entry name" value="TAT"/>
    <property type="match status" value="1"/>
</dbReference>
<dbReference type="Proteomes" id="UP000050867">
    <property type="component" value="Unassembled WGS sequence"/>
</dbReference>
<feature type="chain" id="PRO_5006670510" description="DUF5722 domain-containing protein" evidence="1">
    <location>
        <begin position="33"/>
        <end position="1042"/>
    </location>
</feature>
<dbReference type="Gene3D" id="2.60.120.260">
    <property type="entry name" value="Galactose-binding domain-like"/>
    <property type="match status" value="1"/>
</dbReference>
<keyword evidence="4" id="KW-1185">Reference proteome</keyword>
<dbReference type="RefSeq" id="WP_018384149.1">
    <property type="nucleotide sequence ID" value="NZ_LLZU01000037.1"/>
</dbReference>
<evidence type="ECO:0000259" key="2">
    <source>
        <dbReference type="Pfam" id="PF18989"/>
    </source>
</evidence>
<evidence type="ECO:0000313" key="3">
    <source>
        <dbReference type="EMBL" id="KRV47276.1"/>
    </source>
</evidence>
<evidence type="ECO:0000256" key="1">
    <source>
        <dbReference type="SAM" id="SignalP"/>
    </source>
</evidence>
<dbReference type="InterPro" id="IPR043780">
    <property type="entry name" value="DUF5722"/>
</dbReference>
<dbReference type="Pfam" id="PF18989">
    <property type="entry name" value="DUF5722"/>
    <property type="match status" value="1"/>
</dbReference>
<proteinExistence type="predicted"/>
<protein>
    <recommendedName>
        <fullName evidence="2">DUF5722 domain-containing protein</fullName>
    </recommendedName>
</protein>